<feature type="region of interest" description="Disordered" evidence="1">
    <location>
        <begin position="1"/>
        <end position="25"/>
    </location>
</feature>
<reference evidence="2" key="1">
    <citation type="submission" date="2014-06" db="EMBL/GenBank/DDBJ databases">
        <authorList>
            <person name="Ju J."/>
            <person name="Zhang J."/>
        </authorList>
    </citation>
    <scope>NUCLEOTIDE SEQUENCE</scope>
    <source>
        <strain evidence="2">SscI8</strain>
    </source>
</reference>
<feature type="region of interest" description="Disordered" evidence="1">
    <location>
        <begin position="55"/>
        <end position="79"/>
    </location>
</feature>
<evidence type="ECO:0000256" key="1">
    <source>
        <dbReference type="SAM" id="MobiDB-lite"/>
    </source>
</evidence>
<gene>
    <name evidence="2" type="ORF">SPSC_02961</name>
</gene>
<feature type="compositionally biased region" description="Polar residues" evidence="1">
    <location>
        <begin position="69"/>
        <end position="78"/>
    </location>
</feature>
<sequence length="510" mass="56496">MDELEIPTSWPLPPTSPTQAVTSLQRQLKSLRTDISELLAQAQAATDRTARALQSLRSQDVKGPASSDEPGSQETEPSLTLRDHPFARFSYQNNAQAHPLASASDAGQISNNTEQAAFLTLNLAESPIEERGRTAKVYGSGSVPAIAKIPLHTTYEQSRIFLEVTAAVKDEKTRSVQCGVVERRFAKLTAQITETTSVDVCLLIARQIVAYLRFLNLDRVRSFIYEQTRHIPQCCKAWWGKPSSLVEQALAQYSLVQEVNDPIFDGIVALVLIHFGIFHLSTNGSGARDRTNNDVSSSRKSFASLLKRTRSYRLDLKRAKARIHVNMGTRRIQALSADALTAITELCLQGVFSGAILCDVLALFSLGDIDNDLSEVDTDMELLDRFLHEGLLPRATSIRDSFADADPIRNVLDMLESMRKLKEAKEASMAQSVKRHASRLSSTVQTEEAEWIPLERLLSSTVSSWSRFPRTPLGKWLPKTRSVDQGGSVVHAQKPINMIDILNGRCSVLE</sequence>
<organism evidence="2">
    <name type="scientific">Sporisorium scitamineum</name>
    <dbReference type="NCBI Taxonomy" id="49012"/>
    <lineage>
        <taxon>Eukaryota</taxon>
        <taxon>Fungi</taxon>
        <taxon>Dikarya</taxon>
        <taxon>Basidiomycota</taxon>
        <taxon>Ustilaginomycotina</taxon>
        <taxon>Ustilaginomycetes</taxon>
        <taxon>Ustilaginales</taxon>
        <taxon>Ustilaginaceae</taxon>
        <taxon>Sporisorium</taxon>
    </lineage>
</organism>
<dbReference type="OrthoDB" id="2543380at2759"/>
<evidence type="ECO:0000313" key="2">
    <source>
        <dbReference type="EMBL" id="CDS82141.1"/>
    </source>
</evidence>
<protein>
    <submittedName>
        <fullName evidence="2">Uncharacterized protein</fullName>
    </submittedName>
</protein>
<dbReference type="AlphaFoldDB" id="A0A127Z6G8"/>
<name>A0A127Z6G8_9BASI</name>
<dbReference type="EMBL" id="LK056665">
    <property type="protein sequence ID" value="CDS82141.1"/>
    <property type="molecule type" value="Genomic_DNA"/>
</dbReference>
<proteinExistence type="predicted"/>
<accession>A0A127Z6G8</accession>